<sequence>MDTSYDKVLDIDIGDDDILYRVQRSNNIVYVRVMPPTMIPNETQRTFGPYVIKELATHTPWSQRWTTLTIDGRGENIEYKIDGKQPHRLDLGDIDISCYEKRNFLELDRIERWKSRVWKVSCLDGTTPMILKIARFQFEVEWMAKEARIYHALRSRDVAPTMVALVYEGTPDRIIGILLEMVEGTCASSSDLDVCREKLAELHKTARHGDLNRWNIIIGPNGPRFIDFEESEFRPTKKDLAFEESLKDEQKQLENALMDESNAGRPCPRPK</sequence>
<organism evidence="1 2">
    <name type="scientific">Ramularia collo-cygni</name>
    <dbReference type="NCBI Taxonomy" id="112498"/>
    <lineage>
        <taxon>Eukaryota</taxon>
        <taxon>Fungi</taxon>
        <taxon>Dikarya</taxon>
        <taxon>Ascomycota</taxon>
        <taxon>Pezizomycotina</taxon>
        <taxon>Dothideomycetes</taxon>
        <taxon>Dothideomycetidae</taxon>
        <taxon>Mycosphaerellales</taxon>
        <taxon>Mycosphaerellaceae</taxon>
        <taxon>Ramularia</taxon>
    </lineage>
</organism>
<keyword evidence="2" id="KW-1185">Reference proteome</keyword>
<dbReference type="InterPro" id="IPR011009">
    <property type="entry name" value="Kinase-like_dom_sf"/>
</dbReference>
<reference evidence="1 2" key="1">
    <citation type="submission" date="2016-03" db="EMBL/GenBank/DDBJ databases">
        <authorList>
            <person name="Ploux O."/>
        </authorList>
    </citation>
    <scope>NUCLEOTIDE SEQUENCE [LARGE SCALE GENOMIC DNA]</scope>
    <source>
        <strain evidence="1 2">URUG2</strain>
    </source>
</reference>
<gene>
    <name evidence="1" type="ORF">RCC_04293</name>
</gene>
<dbReference type="RefSeq" id="XP_023625338.1">
    <property type="nucleotide sequence ID" value="XM_023769570.1"/>
</dbReference>
<dbReference type="EMBL" id="FJUY01000005">
    <property type="protein sequence ID" value="CZT18448.1"/>
    <property type="molecule type" value="Genomic_DNA"/>
</dbReference>
<evidence type="ECO:0000313" key="1">
    <source>
        <dbReference type="EMBL" id="CZT18448.1"/>
    </source>
</evidence>
<dbReference type="Proteomes" id="UP000225277">
    <property type="component" value="Unassembled WGS sequence"/>
</dbReference>
<protein>
    <recommendedName>
        <fullName evidence="3">Protein kinase domain-containing protein</fullName>
    </recommendedName>
</protein>
<accession>A0A2D3UTT5</accession>
<proteinExistence type="predicted"/>
<dbReference type="GeneID" id="35599469"/>
<dbReference type="OrthoDB" id="2687876at2759"/>
<evidence type="ECO:0000313" key="2">
    <source>
        <dbReference type="Proteomes" id="UP000225277"/>
    </source>
</evidence>
<evidence type="ECO:0008006" key="3">
    <source>
        <dbReference type="Google" id="ProtNLM"/>
    </source>
</evidence>
<dbReference type="STRING" id="112498.A0A2D3UTT5"/>
<dbReference type="SUPFAM" id="SSF56112">
    <property type="entry name" value="Protein kinase-like (PK-like)"/>
    <property type="match status" value="1"/>
</dbReference>
<name>A0A2D3UTT5_9PEZI</name>
<dbReference type="AlphaFoldDB" id="A0A2D3UTT5"/>